<comment type="similarity">
    <text evidence="1 4">Belongs to the glycosyl hydrolase 37 family.</text>
</comment>
<proteinExistence type="inferred from homology"/>
<evidence type="ECO:0000256" key="3">
    <source>
        <dbReference type="ARBA" id="ARBA00023295"/>
    </source>
</evidence>
<protein>
    <recommendedName>
        <fullName evidence="4">Trehalase</fullName>
        <ecNumber evidence="4">3.2.1.28</ecNumber>
    </recommendedName>
    <alternativeName>
        <fullName evidence="4">Alpha-trehalose glucohydrolase</fullName>
    </alternativeName>
</protein>
<accession>A0A176VC65</accession>
<gene>
    <name evidence="6" type="ORF">AXG93_3426s1330</name>
</gene>
<dbReference type="PRINTS" id="PR00744">
    <property type="entry name" value="GLHYDRLASE37"/>
</dbReference>
<feature type="compositionally biased region" description="Polar residues" evidence="5">
    <location>
        <begin position="30"/>
        <end position="54"/>
    </location>
</feature>
<dbReference type="PANTHER" id="PTHR23403:SF1">
    <property type="entry name" value="TREHALASE"/>
    <property type="match status" value="1"/>
</dbReference>
<evidence type="ECO:0000256" key="4">
    <source>
        <dbReference type="RuleBase" id="RU361180"/>
    </source>
</evidence>
<dbReference type="EC" id="3.2.1.28" evidence="4"/>
<dbReference type="GO" id="GO:0004555">
    <property type="term" value="F:alpha,alpha-trehalase activity"/>
    <property type="evidence" value="ECO:0007669"/>
    <property type="project" value="UniProtKB-EC"/>
</dbReference>
<dbReference type="InterPro" id="IPR008928">
    <property type="entry name" value="6-hairpin_glycosidase_sf"/>
</dbReference>
<dbReference type="Pfam" id="PF01204">
    <property type="entry name" value="Trehalase"/>
    <property type="match status" value="1"/>
</dbReference>
<dbReference type="SUPFAM" id="SSF48208">
    <property type="entry name" value="Six-hairpin glycosidases"/>
    <property type="match status" value="1"/>
</dbReference>
<dbReference type="GO" id="GO:0005993">
    <property type="term" value="P:trehalose catabolic process"/>
    <property type="evidence" value="ECO:0007669"/>
    <property type="project" value="TreeGrafter"/>
</dbReference>
<name>A0A176VC65_MARPO</name>
<dbReference type="Gene3D" id="1.50.10.10">
    <property type="match status" value="1"/>
</dbReference>
<dbReference type="InterPro" id="IPR018232">
    <property type="entry name" value="Glyco_hydro_37_CS"/>
</dbReference>
<evidence type="ECO:0000256" key="2">
    <source>
        <dbReference type="ARBA" id="ARBA00022801"/>
    </source>
</evidence>
<sequence length="596" mass="66020">MDLVRAWESHNYACPQFKRESSKLEKGEIRQTTSNNTQLTISNDNKSAALNNSGGDPAFDPKSYIDLSLRKDVSLGQAQSAYAELRSITNDTLHNYIAQHFDEAGSELELHPAADFAAAPDEFLPDVKNAQVLAWAHDVHAIWRNLTRHETPEVAADNERFTMVPLANAFVIPGSRFREIYYWDSYWVIRGLLVSRMHETARGIVDNLLGMVETYGFVPNGARKYYLNRSQPPLLSQMVRAVYEATGDARLLERAVPILIREHGFWTSAPHSVGVVDAHGTVHSLSRYYANWNTPRPESYVYDRAVAESVAGASEEETAQLYNDIATGAETGWDFSSRWMADRFNLSTLRTSRIVPADLNALLFQLERNVAHFARLLADDGTAAEFAQHAERRKAAIEAVLWNDEAKQWNDFWLPANASCSGPTTTVAFDRRALNTDAMASNFVPLWTGLVAVSQEDADDRTDAVDAIVAALERSGLLQPAGIATTATNTGQQWDFPNGWAPLQHMIIEGLALSNTAKARATAEELAVRWVRTNHAAFVSTGAMHEKYDVRRCGAAGGGGEYTPQTGFGWSNGVVLAFLDQFGWPEHRDLACTPNA</sequence>
<keyword evidence="3 4" id="KW-0326">Glycosidase</keyword>
<evidence type="ECO:0000256" key="1">
    <source>
        <dbReference type="ARBA" id="ARBA00005615"/>
    </source>
</evidence>
<keyword evidence="2 4" id="KW-0378">Hydrolase</keyword>
<dbReference type="AlphaFoldDB" id="A0A176VC65"/>
<evidence type="ECO:0000313" key="7">
    <source>
        <dbReference type="Proteomes" id="UP000077202"/>
    </source>
</evidence>
<dbReference type="PROSITE" id="PS00928">
    <property type="entry name" value="TREHALASE_2"/>
    <property type="match status" value="1"/>
</dbReference>
<dbReference type="InterPro" id="IPR012341">
    <property type="entry name" value="6hp_glycosidase-like_sf"/>
</dbReference>
<dbReference type="Proteomes" id="UP000077202">
    <property type="component" value="Unassembled WGS sequence"/>
</dbReference>
<dbReference type="EMBL" id="LVLJ01004062">
    <property type="protein sequence ID" value="OAE18440.1"/>
    <property type="molecule type" value="Genomic_DNA"/>
</dbReference>
<comment type="catalytic activity">
    <reaction evidence="4">
        <text>alpha,alpha-trehalose + H2O = alpha-D-glucose + beta-D-glucose</text>
        <dbReference type="Rhea" id="RHEA:32675"/>
        <dbReference type="ChEBI" id="CHEBI:15377"/>
        <dbReference type="ChEBI" id="CHEBI:15903"/>
        <dbReference type="ChEBI" id="CHEBI:16551"/>
        <dbReference type="ChEBI" id="CHEBI:17925"/>
        <dbReference type="EC" id="3.2.1.28"/>
    </reaction>
</comment>
<feature type="region of interest" description="Disordered" evidence="5">
    <location>
        <begin position="23"/>
        <end position="55"/>
    </location>
</feature>
<evidence type="ECO:0000313" key="6">
    <source>
        <dbReference type="EMBL" id="OAE18440.1"/>
    </source>
</evidence>
<organism evidence="6 7">
    <name type="scientific">Marchantia polymorpha subsp. ruderalis</name>
    <dbReference type="NCBI Taxonomy" id="1480154"/>
    <lineage>
        <taxon>Eukaryota</taxon>
        <taxon>Viridiplantae</taxon>
        <taxon>Streptophyta</taxon>
        <taxon>Embryophyta</taxon>
        <taxon>Marchantiophyta</taxon>
        <taxon>Marchantiopsida</taxon>
        <taxon>Marchantiidae</taxon>
        <taxon>Marchantiales</taxon>
        <taxon>Marchantiaceae</taxon>
        <taxon>Marchantia</taxon>
    </lineage>
</organism>
<reference evidence="6" key="1">
    <citation type="submission" date="2016-03" db="EMBL/GenBank/DDBJ databases">
        <title>Mechanisms controlling the formation of the plant cell surface in tip-growing cells are functionally conserved among land plants.</title>
        <authorList>
            <person name="Honkanen S."/>
            <person name="Jones V.A."/>
            <person name="Morieri G."/>
            <person name="Champion C."/>
            <person name="Hetherington A.J."/>
            <person name="Kelly S."/>
            <person name="Saint-Marcoux D."/>
            <person name="Proust H."/>
            <person name="Prescott H."/>
            <person name="Dolan L."/>
        </authorList>
    </citation>
    <scope>NUCLEOTIDE SEQUENCE [LARGE SCALE GENOMIC DNA]</scope>
    <source>
        <tissue evidence="6">Whole gametophyte</tissue>
    </source>
</reference>
<dbReference type="InterPro" id="IPR001661">
    <property type="entry name" value="Glyco_hydro_37"/>
</dbReference>
<evidence type="ECO:0000256" key="5">
    <source>
        <dbReference type="SAM" id="MobiDB-lite"/>
    </source>
</evidence>
<keyword evidence="7" id="KW-1185">Reference proteome</keyword>
<dbReference type="PANTHER" id="PTHR23403">
    <property type="entry name" value="TREHALASE"/>
    <property type="match status" value="1"/>
</dbReference>
<comment type="caution">
    <text evidence="6">The sequence shown here is derived from an EMBL/GenBank/DDBJ whole genome shotgun (WGS) entry which is preliminary data.</text>
</comment>